<dbReference type="InterPro" id="IPR050721">
    <property type="entry name" value="Trk_Ktr_HKT_K-transport"/>
</dbReference>
<dbReference type="InterPro" id="IPR036721">
    <property type="entry name" value="RCK_C_sf"/>
</dbReference>
<dbReference type="Gene3D" id="3.30.70.1450">
    <property type="entry name" value="Regulator of K+ conductance, C-terminal domain"/>
    <property type="match status" value="1"/>
</dbReference>
<protein>
    <submittedName>
        <fullName evidence="3">TrkA family potassium uptake protein</fullName>
    </submittedName>
</protein>
<dbReference type="GO" id="GO:0008324">
    <property type="term" value="F:monoatomic cation transmembrane transporter activity"/>
    <property type="evidence" value="ECO:0007669"/>
    <property type="project" value="InterPro"/>
</dbReference>
<dbReference type="GO" id="GO:0006813">
    <property type="term" value="P:potassium ion transport"/>
    <property type="evidence" value="ECO:0007669"/>
    <property type="project" value="InterPro"/>
</dbReference>
<name>A0A926DLX4_9FIRM</name>
<gene>
    <name evidence="3" type="ORF">H8698_04045</name>
</gene>
<evidence type="ECO:0000313" key="4">
    <source>
        <dbReference type="Proteomes" id="UP000611762"/>
    </source>
</evidence>
<evidence type="ECO:0000259" key="2">
    <source>
        <dbReference type="Pfam" id="PF02254"/>
    </source>
</evidence>
<dbReference type="InterPro" id="IPR006037">
    <property type="entry name" value="RCK_C"/>
</dbReference>
<dbReference type="InterPro" id="IPR036291">
    <property type="entry name" value="NAD(P)-bd_dom_sf"/>
</dbReference>
<dbReference type="AlphaFoldDB" id="A0A926DLX4"/>
<dbReference type="InterPro" id="IPR003148">
    <property type="entry name" value="RCK_N"/>
</dbReference>
<feature type="domain" description="RCK N-terminal" evidence="2">
    <location>
        <begin position="15"/>
        <end position="126"/>
    </location>
</feature>
<accession>A0A926DLX4</accession>
<proteinExistence type="predicted"/>
<dbReference type="Proteomes" id="UP000611762">
    <property type="component" value="Unassembled WGS sequence"/>
</dbReference>
<organism evidence="3 4">
    <name type="scientific">Congzhengia minquanensis</name>
    <dbReference type="NCBI Taxonomy" id="2763657"/>
    <lineage>
        <taxon>Bacteria</taxon>
        <taxon>Bacillati</taxon>
        <taxon>Bacillota</taxon>
        <taxon>Clostridia</taxon>
        <taxon>Eubacteriales</taxon>
        <taxon>Oscillospiraceae</taxon>
        <taxon>Congzhengia</taxon>
    </lineage>
</organism>
<dbReference type="Pfam" id="PF02254">
    <property type="entry name" value="TrkA_N"/>
    <property type="match status" value="1"/>
</dbReference>
<evidence type="ECO:0000313" key="3">
    <source>
        <dbReference type="EMBL" id="MBC8540147.1"/>
    </source>
</evidence>
<sequence>MNFMRKAEQSHSYGVIGLGRFGKALSLALAASGHELLVIDADEDKIRQLREYTENAFVVKTLDKESLSDTGIQNCDTVVVCIGEKMDVCILTVLYLNALGIQRVIAKANSEEHGEILKKLGAEVVFPEHDMAVRLARRLETSKMINYIELSEKVDISTLRIPEAFIGETIGSVDVRKRFGLNIIAVENPAGVMTELTSDYRFTEEDSIVVIGDREKINALEAKCY</sequence>
<evidence type="ECO:0000259" key="1">
    <source>
        <dbReference type="Pfam" id="PF02080"/>
    </source>
</evidence>
<feature type="domain" description="RCK C-terminal" evidence="1">
    <location>
        <begin position="163"/>
        <end position="223"/>
    </location>
</feature>
<dbReference type="Pfam" id="PF02080">
    <property type="entry name" value="TrkA_C"/>
    <property type="match status" value="1"/>
</dbReference>
<dbReference type="EMBL" id="JACRSU010000001">
    <property type="protein sequence ID" value="MBC8540147.1"/>
    <property type="molecule type" value="Genomic_DNA"/>
</dbReference>
<dbReference type="PANTHER" id="PTHR43833:SF7">
    <property type="entry name" value="KTR SYSTEM POTASSIUM UPTAKE PROTEIN C"/>
    <property type="match status" value="1"/>
</dbReference>
<keyword evidence="4" id="KW-1185">Reference proteome</keyword>
<dbReference type="RefSeq" id="WP_249311271.1">
    <property type="nucleotide sequence ID" value="NZ_JACRSU010000001.1"/>
</dbReference>
<dbReference type="SUPFAM" id="SSF116726">
    <property type="entry name" value="TrkA C-terminal domain-like"/>
    <property type="match status" value="1"/>
</dbReference>
<dbReference type="Gene3D" id="3.40.50.720">
    <property type="entry name" value="NAD(P)-binding Rossmann-like Domain"/>
    <property type="match status" value="1"/>
</dbReference>
<comment type="caution">
    <text evidence="3">The sequence shown here is derived from an EMBL/GenBank/DDBJ whole genome shotgun (WGS) entry which is preliminary data.</text>
</comment>
<dbReference type="SUPFAM" id="SSF51735">
    <property type="entry name" value="NAD(P)-binding Rossmann-fold domains"/>
    <property type="match status" value="1"/>
</dbReference>
<reference evidence="3" key="1">
    <citation type="submission" date="2020-08" db="EMBL/GenBank/DDBJ databases">
        <title>Genome public.</title>
        <authorList>
            <person name="Liu C."/>
            <person name="Sun Q."/>
        </authorList>
    </citation>
    <scope>NUCLEOTIDE SEQUENCE</scope>
    <source>
        <strain evidence="3">H8</strain>
    </source>
</reference>
<dbReference type="PANTHER" id="PTHR43833">
    <property type="entry name" value="POTASSIUM CHANNEL PROTEIN 2-RELATED-RELATED"/>
    <property type="match status" value="1"/>
</dbReference>